<accession>A0A3D9DFR1</accession>
<evidence type="ECO:0000313" key="4">
    <source>
        <dbReference type="Proteomes" id="UP000257030"/>
    </source>
</evidence>
<keyword evidence="4" id="KW-1185">Reference proteome</keyword>
<feature type="domain" description="Thioesterase" evidence="2">
    <location>
        <begin position="57"/>
        <end position="279"/>
    </location>
</feature>
<dbReference type="Pfam" id="PF00975">
    <property type="entry name" value="Thioesterase"/>
    <property type="match status" value="1"/>
</dbReference>
<dbReference type="GO" id="GO:0008610">
    <property type="term" value="P:lipid biosynthetic process"/>
    <property type="evidence" value="ECO:0007669"/>
    <property type="project" value="TreeGrafter"/>
</dbReference>
<sequence length="287" mass="32880">MQPIIRCWNRKNKSLTLSTKQLPTNKKNRGDLLRSPLFLNHNSKENFMNRTISSKPQLFLLHYAGGDRNSFRSLIERLEPFFQVETPELPGRGDRMAESFLTNKQDAVADLSSQIKKTRQKEVPYLIYGHSMGAILGFEICHAMESTDPPIYFVPTGYPGPGIKKNVPIAGLPTPEFFAEIRKLGGLSDEVMESKELLDFFEPVLRADFGLLENEENFPFFEKIQTPIFSVMGKSERYAIHIRNWKNYTHAACECKIVNGNHFFINQNDNYLSQIIRNLMSAEGINL</sequence>
<dbReference type="AlphaFoldDB" id="A0A3D9DFR1"/>
<name>A0A3D9DFR1_9FLAO</name>
<gene>
    <name evidence="3" type="ORF">DRF60_13270</name>
</gene>
<organism evidence="3 4">
    <name type="scientific">Chryseobacterium elymi</name>
    <dbReference type="NCBI Taxonomy" id="395936"/>
    <lineage>
        <taxon>Bacteria</taxon>
        <taxon>Pseudomonadati</taxon>
        <taxon>Bacteroidota</taxon>
        <taxon>Flavobacteriia</taxon>
        <taxon>Flavobacteriales</taxon>
        <taxon>Weeksellaceae</taxon>
        <taxon>Chryseobacterium group</taxon>
        <taxon>Chryseobacterium</taxon>
    </lineage>
</organism>
<dbReference type="EMBL" id="QNUH01000010">
    <property type="protein sequence ID" value="REC76847.1"/>
    <property type="molecule type" value="Genomic_DNA"/>
</dbReference>
<proteinExistence type="inferred from homology"/>
<dbReference type="InterPro" id="IPR001031">
    <property type="entry name" value="Thioesterase"/>
</dbReference>
<evidence type="ECO:0000259" key="2">
    <source>
        <dbReference type="Pfam" id="PF00975"/>
    </source>
</evidence>
<evidence type="ECO:0000313" key="3">
    <source>
        <dbReference type="EMBL" id="REC76847.1"/>
    </source>
</evidence>
<dbReference type="Gene3D" id="3.40.50.1820">
    <property type="entry name" value="alpha/beta hydrolase"/>
    <property type="match status" value="1"/>
</dbReference>
<reference evidence="3 4" key="1">
    <citation type="journal article" date="2010" name="Syst. Appl. Microbiol.">
        <title>Four new species of Chryseobacterium from the rhizosphere of coastal sand dune plants, Chryseobacterium elymi sp. nov., Chryseobacterium hagamense sp. nov., Chryseobacterium lathyri sp. nov. and Chryseobacterium rhizosphaerae sp. nov.</title>
        <authorList>
            <person name="Cho S.H."/>
            <person name="Lee K.S."/>
            <person name="Shin D.S."/>
            <person name="Han J.H."/>
            <person name="Park K.S."/>
            <person name="Lee C.H."/>
            <person name="Park K.H."/>
            <person name="Kim S.B."/>
        </authorList>
    </citation>
    <scope>NUCLEOTIDE SEQUENCE [LARGE SCALE GENOMIC DNA]</scope>
    <source>
        <strain evidence="3 4">KCTC 22547</strain>
    </source>
</reference>
<dbReference type="InterPro" id="IPR012223">
    <property type="entry name" value="TEII"/>
</dbReference>
<dbReference type="SUPFAM" id="SSF53474">
    <property type="entry name" value="alpha/beta-Hydrolases"/>
    <property type="match status" value="1"/>
</dbReference>
<evidence type="ECO:0000256" key="1">
    <source>
        <dbReference type="ARBA" id="ARBA00007169"/>
    </source>
</evidence>
<dbReference type="PANTHER" id="PTHR11487:SF0">
    <property type="entry name" value="S-ACYL FATTY ACID SYNTHASE THIOESTERASE, MEDIUM CHAIN"/>
    <property type="match status" value="1"/>
</dbReference>
<comment type="similarity">
    <text evidence="1">Belongs to the thioesterase family.</text>
</comment>
<dbReference type="PANTHER" id="PTHR11487">
    <property type="entry name" value="THIOESTERASE"/>
    <property type="match status" value="1"/>
</dbReference>
<protein>
    <submittedName>
        <fullName evidence="3">Thioesterase</fullName>
    </submittedName>
</protein>
<dbReference type="Proteomes" id="UP000257030">
    <property type="component" value="Unassembled WGS sequence"/>
</dbReference>
<comment type="caution">
    <text evidence="3">The sequence shown here is derived from an EMBL/GenBank/DDBJ whole genome shotgun (WGS) entry which is preliminary data.</text>
</comment>
<dbReference type="InterPro" id="IPR029058">
    <property type="entry name" value="AB_hydrolase_fold"/>
</dbReference>